<keyword evidence="3" id="KW-1185">Reference proteome</keyword>
<dbReference type="VEuPathDB" id="VectorBase:AMEC004893"/>
<reference evidence="3" key="1">
    <citation type="submission" date="2014-01" db="EMBL/GenBank/DDBJ databases">
        <title>The Genome Sequence of Anopheles melas CM1001059_A (V2).</title>
        <authorList>
            <consortium name="The Broad Institute Genomics Platform"/>
            <person name="Neafsey D.E."/>
            <person name="Besansky N."/>
            <person name="Howell P."/>
            <person name="Walton C."/>
            <person name="Young S.K."/>
            <person name="Zeng Q."/>
            <person name="Gargeya S."/>
            <person name="Fitzgerald M."/>
            <person name="Haas B."/>
            <person name="Abouelleil A."/>
            <person name="Allen A.W."/>
            <person name="Alvarado L."/>
            <person name="Arachchi H.M."/>
            <person name="Berlin A.M."/>
            <person name="Chapman S.B."/>
            <person name="Gainer-Dewar J."/>
            <person name="Goldberg J."/>
            <person name="Griggs A."/>
            <person name="Gujja S."/>
            <person name="Hansen M."/>
            <person name="Howarth C."/>
            <person name="Imamovic A."/>
            <person name="Ireland A."/>
            <person name="Larimer J."/>
            <person name="McCowan C."/>
            <person name="Murphy C."/>
            <person name="Pearson M."/>
            <person name="Poon T.W."/>
            <person name="Priest M."/>
            <person name="Roberts A."/>
            <person name="Saif S."/>
            <person name="Shea T."/>
            <person name="Sisk P."/>
            <person name="Sykes S."/>
            <person name="Wortman J."/>
            <person name="Nusbaum C."/>
            <person name="Birren B."/>
        </authorList>
    </citation>
    <scope>NUCLEOTIDE SEQUENCE [LARGE SCALE GENOMIC DNA]</scope>
    <source>
        <strain evidence="3">CM1001059</strain>
    </source>
</reference>
<evidence type="ECO:0000256" key="1">
    <source>
        <dbReference type="SAM" id="MobiDB-lite"/>
    </source>
</evidence>
<evidence type="ECO:0000313" key="3">
    <source>
        <dbReference type="Proteomes" id="UP000075902"/>
    </source>
</evidence>
<sequence length="123" mass="12472">MATGETDRVLSTATEQLVYAVQPQTPTALRPVLVACWWVGGDGASAIIEPVNLYHHGLPSAGQQEGDSGPPGVTFNAPAGHPVLSHARFGAGRGALAVALQPGRTVIVPGATGRGPASQSTEI</sequence>
<organism evidence="2 3">
    <name type="scientific">Anopheles melas</name>
    <dbReference type="NCBI Taxonomy" id="34690"/>
    <lineage>
        <taxon>Eukaryota</taxon>
        <taxon>Metazoa</taxon>
        <taxon>Ecdysozoa</taxon>
        <taxon>Arthropoda</taxon>
        <taxon>Hexapoda</taxon>
        <taxon>Insecta</taxon>
        <taxon>Pterygota</taxon>
        <taxon>Neoptera</taxon>
        <taxon>Endopterygota</taxon>
        <taxon>Diptera</taxon>
        <taxon>Nematocera</taxon>
        <taxon>Culicoidea</taxon>
        <taxon>Culicidae</taxon>
        <taxon>Anophelinae</taxon>
        <taxon>Anopheles</taxon>
    </lineage>
</organism>
<reference evidence="2" key="2">
    <citation type="submission" date="2020-05" db="UniProtKB">
        <authorList>
            <consortium name="EnsemblMetazoa"/>
        </authorList>
    </citation>
    <scope>IDENTIFICATION</scope>
    <source>
        <strain evidence="2">CM1001059</strain>
    </source>
</reference>
<dbReference type="AlphaFoldDB" id="A0A182TM91"/>
<evidence type="ECO:0000313" key="2">
    <source>
        <dbReference type="EnsemblMetazoa" id="AMEC004893-PA"/>
    </source>
</evidence>
<accession>A0A182TM91</accession>
<name>A0A182TM91_9DIPT</name>
<proteinExistence type="predicted"/>
<dbReference type="EnsemblMetazoa" id="AMEC004893-RA">
    <property type="protein sequence ID" value="AMEC004893-PA"/>
    <property type="gene ID" value="AMEC004893"/>
</dbReference>
<feature type="region of interest" description="Disordered" evidence="1">
    <location>
        <begin position="59"/>
        <end position="79"/>
    </location>
</feature>
<protein>
    <submittedName>
        <fullName evidence="2">Uncharacterized protein</fullName>
    </submittedName>
</protein>
<dbReference type="Proteomes" id="UP000075902">
    <property type="component" value="Unassembled WGS sequence"/>
</dbReference>